<accession>A0AA41Q4C6</accession>
<dbReference type="EMBL" id="JAKFHA010000023">
    <property type="protein sequence ID" value="MCF2531318.1"/>
    <property type="molecule type" value="Genomic_DNA"/>
</dbReference>
<evidence type="ECO:0000313" key="2">
    <source>
        <dbReference type="Proteomes" id="UP001165378"/>
    </source>
</evidence>
<reference evidence="1" key="1">
    <citation type="submission" date="2022-01" db="EMBL/GenBank/DDBJ databases">
        <title>Genome-Based Taxonomic Classification of the Phylum Actinobacteria.</title>
        <authorList>
            <person name="Gao Y."/>
        </authorList>
    </citation>
    <scope>NUCLEOTIDE SEQUENCE</scope>
    <source>
        <strain evidence="1">KLBMP 8922</strain>
    </source>
</reference>
<dbReference type="RefSeq" id="WP_235055985.1">
    <property type="nucleotide sequence ID" value="NZ_JAKFHA010000023.1"/>
</dbReference>
<keyword evidence="2" id="KW-1185">Reference proteome</keyword>
<dbReference type="AlphaFoldDB" id="A0AA41Q4C6"/>
<proteinExistence type="predicted"/>
<protein>
    <recommendedName>
        <fullName evidence="3">Regulatory protein</fullName>
    </recommendedName>
</protein>
<dbReference type="Proteomes" id="UP001165378">
    <property type="component" value="Unassembled WGS sequence"/>
</dbReference>
<evidence type="ECO:0008006" key="3">
    <source>
        <dbReference type="Google" id="ProtNLM"/>
    </source>
</evidence>
<evidence type="ECO:0000313" key="1">
    <source>
        <dbReference type="EMBL" id="MCF2531318.1"/>
    </source>
</evidence>
<organism evidence="1 2">
    <name type="scientific">Yinghuangia soli</name>
    <dbReference type="NCBI Taxonomy" id="2908204"/>
    <lineage>
        <taxon>Bacteria</taxon>
        <taxon>Bacillati</taxon>
        <taxon>Actinomycetota</taxon>
        <taxon>Actinomycetes</taxon>
        <taxon>Kitasatosporales</taxon>
        <taxon>Streptomycetaceae</taxon>
        <taxon>Yinghuangia</taxon>
    </lineage>
</organism>
<sequence length="115" mass="11987">MVAIPVDVTAAMVMVAMPPVPKVKDKRTGEIAVDHETGVPLVNVTVNFVFDGAVELLTVAVPETGIADDLLPGAMVAMTGMVARSWEMEFNGRKTHGVSFRAVAVTALAPAGKQG</sequence>
<comment type="caution">
    <text evidence="1">The sequence shown here is derived from an EMBL/GenBank/DDBJ whole genome shotgun (WGS) entry which is preliminary data.</text>
</comment>
<gene>
    <name evidence="1" type="ORF">LZ495_29430</name>
</gene>
<name>A0AA41Q4C6_9ACTN</name>